<dbReference type="EMBL" id="AMQN01004356">
    <property type="status" value="NOT_ANNOTATED_CDS"/>
    <property type="molecule type" value="Genomic_DNA"/>
</dbReference>
<dbReference type="PRINTS" id="PR00237">
    <property type="entry name" value="GPCRRHODOPSN"/>
</dbReference>
<feature type="transmembrane region" description="Helical" evidence="10">
    <location>
        <begin position="328"/>
        <end position="353"/>
    </location>
</feature>
<name>R7VBE1_CAPTE</name>
<proteinExistence type="inferred from homology"/>
<feature type="transmembrane region" description="Helical" evidence="10">
    <location>
        <begin position="295"/>
        <end position="316"/>
    </location>
</feature>
<evidence type="ECO:0000256" key="5">
    <source>
        <dbReference type="ARBA" id="ARBA00023040"/>
    </source>
</evidence>
<dbReference type="SUPFAM" id="SSF81321">
    <property type="entry name" value="Family A G protein-coupled receptor-like"/>
    <property type="match status" value="1"/>
</dbReference>
<keyword evidence="14" id="KW-1185">Reference proteome</keyword>
<dbReference type="OrthoDB" id="5987936at2759"/>
<dbReference type="EnsemblMetazoa" id="CapteT182424">
    <property type="protein sequence ID" value="CapteP182424"/>
    <property type="gene ID" value="CapteG182424"/>
</dbReference>
<dbReference type="Gene3D" id="1.20.1070.10">
    <property type="entry name" value="Rhodopsin 7-helix transmembrane proteins"/>
    <property type="match status" value="1"/>
</dbReference>
<dbReference type="PROSITE" id="PS00237">
    <property type="entry name" value="G_PROTEIN_RECEP_F1_1"/>
    <property type="match status" value="1"/>
</dbReference>
<dbReference type="PROSITE" id="PS50262">
    <property type="entry name" value="G_PROTEIN_RECEP_F1_2"/>
    <property type="match status" value="1"/>
</dbReference>
<evidence type="ECO:0000256" key="10">
    <source>
        <dbReference type="SAM" id="Phobius"/>
    </source>
</evidence>
<evidence type="ECO:0000256" key="9">
    <source>
        <dbReference type="RuleBase" id="RU000688"/>
    </source>
</evidence>
<evidence type="ECO:0000259" key="11">
    <source>
        <dbReference type="PROSITE" id="PS50262"/>
    </source>
</evidence>
<dbReference type="InterPro" id="IPR017452">
    <property type="entry name" value="GPCR_Rhodpsn_7TM"/>
</dbReference>
<comment type="similarity">
    <text evidence="2 9">Belongs to the G-protein coupled receptor 1 family.</text>
</comment>
<gene>
    <name evidence="12" type="ORF">CAPTEDRAFT_182424</name>
</gene>
<feature type="transmembrane region" description="Helical" evidence="10">
    <location>
        <begin position="226"/>
        <end position="249"/>
    </location>
</feature>
<dbReference type="EMBL" id="KB293301">
    <property type="protein sequence ID" value="ELU16138.1"/>
    <property type="molecule type" value="Genomic_DNA"/>
</dbReference>
<feature type="transmembrane region" description="Helical" evidence="10">
    <location>
        <begin position="142"/>
        <end position="160"/>
    </location>
</feature>
<feature type="transmembrane region" description="Helical" evidence="10">
    <location>
        <begin position="68"/>
        <end position="90"/>
    </location>
</feature>
<evidence type="ECO:0000313" key="14">
    <source>
        <dbReference type="Proteomes" id="UP000014760"/>
    </source>
</evidence>
<sequence length="423" mass="47973">MTNASSYGRPGSDNNQGSVKVALVSLGDNTTSSTACENFIYDECYSNEEYVDLIKEYIFPTTFEWCLIVLYLIVFTLGLVGNFLVVFVVVRNKHMRTITNLFIVNLSVADFLVLLICLPASVLTDVTETWFMGRVMCKLVHYLQAVSVSVSVLTLTVISIERYYAICHPLSFKSTHTRARLMIILVWVISLAIVIPELVILDLFPHKPYTDLLMACKPSWSYTSQAAFQIVLIVALFFLPFCLMGFAYIRIALCLWSDFIPTESCECNKPLNADGKSSHHEVRQQVTSRRNVAKMLIAVVIMFGICYLPVHLLNILRYAKALMNGVAAVNFALIAHWLCYFNSAINPLIYNFMSAKFRKEFMRACGCCFWICSPAVRSNRNQGFREGTMSYRYSNSATTHTEHIMLNPVNKEKAAELHNDLYD</sequence>
<dbReference type="PANTHER" id="PTHR45695">
    <property type="entry name" value="LEUCOKININ RECEPTOR-RELATED"/>
    <property type="match status" value="1"/>
</dbReference>
<dbReference type="HOGENOM" id="CLU_009579_6_3_1"/>
<keyword evidence="6 10" id="KW-0472">Membrane</keyword>
<feature type="domain" description="G-protein coupled receptors family 1 profile" evidence="11">
    <location>
        <begin position="81"/>
        <end position="350"/>
    </location>
</feature>
<feature type="transmembrane region" description="Helical" evidence="10">
    <location>
        <begin position="181"/>
        <end position="206"/>
    </location>
</feature>
<protein>
    <recommendedName>
        <fullName evidence="11">G-protein coupled receptors family 1 profile domain-containing protein</fullName>
    </recommendedName>
</protein>
<evidence type="ECO:0000256" key="8">
    <source>
        <dbReference type="ARBA" id="ARBA00023224"/>
    </source>
</evidence>
<dbReference type="SMART" id="SM01381">
    <property type="entry name" value="7TM_GPCR_Srsx"/>
    <property type="match status" value="1"/>
</dbReference>
<dbReference type="Pfam" id="PF00001">
    <property type="entry name" value="7tm_1"/>
    <property type="match status" value="1"/>
</dbReference>
<evidence type="ECO:0000256" key="2">
    <source>
        <dbReference type="ARBA" id="ARBA00010663"/>
    </source>
</evidence>
<keyword evidence="7 9" id="KW-0675">Receptor</keyword>
<dbReference type="PRINTS" id="PR01012">
    <property type="entry name" value="NRPEPTIDEYR"/>
</dbReference>
<dbReference type="Proteomes" id="UP000014760">
    <property type="component" value="Unassembled WGS sequence"/>
</dbReference>
<keyword evidence="3 9" id="KW-0812">Transmembrane</keyword>
<evidence type="ECO:0000256" key="1">
    <source>
        <dbReference type="ARBA" id="ARBA00004141"/>
    </source>
</evidence>
<evidence type="ECO:0000256" key="7">
    <source>
        <dbReference type="ARBA" id="ARBA00023170"/>
    </source>
</evidence>
<evidence type="ECO:0000256" key="6">
    <source>
        <dbReference type="ARBA" id="ARBA00023136"/>
    </source>
</evidence>
<keyword evidence="8 9" id="KW-0807">Transducer</keyword>
<dbReference type="OMA" id="LHIPGMN"/>
<feature type="transmembrane region" description="Helical" evidence="10">
    <location>
        <begin position="102"/>
        <end position="122"/>
    </location>
</feature>
<dbReference type="GO" id="GO:0005886">
    <property type="term" value="C:plasma membrane"/>
    <property type="evidence" value="ECO:0007669"/>
    <property type="project" value="TreeGrafter"/>
</dbReference>
<evidence type="ECO:0000256" key="4">
    <source>
        <dbReference type="ARBA" id="ARBA00022989"/>
    </source>
</evidence>
<keyword evidence="4 10" id="KW-1133">Transmembrane helix</keyword>
<evidence type="ECO:0000313" key="12">
    <source>
        <dbReference type="EMBL" id="ELU16138.1"/>
    </source>
</evidence>
<dbReference type="InterPro" id="IPR000611">
    <property type="entry name" value="NPY_rcpt"/>
</dbReference>
<dbReference type="AlphaFoldDB" id="R7VBE1"/>
<dbReference type="FunCoup" id="R7VBE1">
    <property type="interactions" value="89"/>
</dbReference>
<organism evidence="12">
    <name type="scientific">Capitella teleta</name>
    <name type="common">Polychaete worm</name>
    <dbReference type="NCBI Taxonomy" id="283909"/>
    <lineage>
        <taxon>Eukaryota</taxon>
        <taxon>Metazoa</taxon>
        <taxon>Spiralia</taxon>
        <taxon>Lophotrochozoa</taxon>
        <taxon>Annelida</taxon>
        <taxon>Polychaeta</taxon>
        <taxon>Sedentaria</taxon>
        <taxon>Scolecida</taxon>
        <taxon>Capitellidae</taxon>
        <taxon>Capitella</taxon>
    </lineage>
</organism>
<accession>R7VBE1</accession>
<comment type="subcellular location">
    <subcellularLocation>
        <location evidence="1">Membrane</location>
        <topology evidence="1">Multi-pass membrane protein</topology>
    </subcellularLocation>
</comment>
<dbReference type="PANTHER" id="PTHR45695:SF15">
    <property type="entry name" value="OPSIN RH2"/>
    <property type="match status" value="1"/>
</dbReference>
<dbReference type="InterPro" id="IPR000276">
    <property type="entry name" value="GPCR_Rhodpsn"/>
</dbReference>
<evidence type="ECO:0000313" key="13">
    <source>
        <dbReference type="EnsemblMetazoa" id="CapteP182424"/>
    </source>
</evidence>
<keyword evidence="5 9" id="KW-0297">G-protein coupled receptor</keyword>
<dbReference type="CDD" id="cd15208">
    <property type="entry name" value="7tmA_OXR"/>
    <property type="match status" value="1"/>
</dbReference>
<reference evidence="13" key="3">
    <citation type="submission" date="2015-06" db="UniProtKB">
        <authorList>
            <consortium name="EnsemblMetazoa"/>
        </authorList>
    </citation>
    <scope>IDENTIFICATION</scope>
</reference>
<reference evidence="14" key="1">
    <citation type="submission" date="2012-12" db="EMBL/GenBank/DDBJ databases">
        <authorList>
            <person name="Hellsten U."/>
            <person name="Grimwood J."/>
            <person name="Chapman J.A."/>
            <person name="Shapiro H."/>
            <person name="Aerts A."/>
            <person name="Otillar R.P."/>
            <person name="Terry A.Y."/>
            <person name="Boore J.L."/>
            <person name="Simakov O."/>
            <person name="Marletaz F."/>
            <person name="Cho S.-J."/>
            <person name="Edsinger-Gonzales E."/>
            <person name="Havlak P."/>
            <person name="Kuo D.-H."/>
            <person name="Larsson T."/>
            <person name="Lv J."/>
            <person name="Arendt D."/>
            <person name="Savage R."/>
            <person name="Osoegawa K."/>
            <person name="de Jong P."/>
            <person name="Lindberg D.R."/>
            <person name="Seaver E.C."/>
            <person name="Weisblat D.A."/>
            <person name="Putnam N.H."/>
            <person name="Grigoriev I.V."/>
            <person name="Rokhsar D.S."/>
        </authorList>
    </citation>
    <scope>NUCLEOTIDE SEQUENCE</scope>
    <source>
        <strain evidence="14">I ESC-2004</strain>
    </source>
</reference>
<dbReference type="GO" id="GO:0004983">
    <property type="term" value="F:neuropeptide Y receptor activity"/>
    <property type="evidence" value="ECO:0007669"/>
    <property type="project" value="InterPro"/>
</dbReference>
<reference evidence="12 14" key="2">
    <citation type="journal article" date="2013" name="Nature">
        <title>Insights into bilaterian evolution from three spiralian genomes.</title>
        <authorList>
            <person name="Simakov O."/>
            <person name="Marletaz F."/>
            <person name="Cho S.J."/>
            <person name="Edsinger-Gonzales E."/>
            <person name="Havlak P."/>
            <person name="Hellsten U."/>
            <person name="Kuo D.H."/>
            <person name="Larsson T."/>
            <person name="Lv J."/>
            <person name="Arendt D."/>
            <person name="Savage R."/>
            <person name="Osoegawa K."/>
            <person name="de Jong P."/>
            <person name="Grimwood J."/>
            <person name="Chapman J.A."/>
            <person name="Shapiro H."/>
            <person name="Aerts A."/>
            <person name="Otillar R.P."/>
            <person name="Terry A.Y."/>
            <person name="Boore J.L."/>
            <person name="Grigoriev I.V."/>
            <person name="Lindberg D.R."/>
            <person name="Seaver E.C."/>
            <person name="Weisblat D.A."/>
            <person name="Putnam N.H."/>
            <person name="Rokhsar D.S."/>
        </authorList>
    </citation>
    <scope>NUCLEOTIDE SEQUENCE</scope>
    <source>
        <strain evidence="12 14">I ESC-2004</strain>
    </source>
</reference>
<evidence type="ECO:0000256" key="3">
    <source>
        <dbReference type="ARBA" id="ARBA00022692"/>
    </source>
</evidence>
<dbReference type="FunFam" id="1.20.1070.10:FF:000291">
    <property type="entry name" value="Predicted protein"/>
    <property type="match status" value="1"/>
</dbReference>
<dbReference type="STRING" id="283909.R7VBE1"/>